<dbReference type="Pfam" id="PF04322">
    <property type="entry name" value="DUF473"/>
    <property type="match status" value="1"/>
</dbReference>
<evidence type="ECO:0000313" key="9">
    <source>
        <dbReference type="Proteomes" id="UP000568063"/>
    </source>
</evidence>
<evidence type="ECO:0000313" key="8">
    <source>
        <dbReference type="Proteomes" id="UP000567099"/>
    </source>
</evidence>
<dbReference type="Proteomes" id="UP000568063">
    <property type="component" value="Unassembled WGS sequence"/>
</dbReference>
<evidence type="ECO:0000313" key="3">
    <source>
        <dbReference type="EMBL" id="MBA2860022.1"/>
    </source>
</evidence>
<dbReference type="Proteomes" id="UP000522365">
    <property type="component" value="Unassembled WGS sequence"/>
</dbReference>
<evidence type="ECO:0000313" key="6">
    <source>
        <dbReference type="Proteomes" id="UP000239462"/>
    </source>
</evidence>
<organism evidence="1 6">
    <name type="scientific">Methanococcus maripaludis</name>
    <name type="common">Methanococcus deltae</name>
    <dbReference type="NCBI Taxonomy" id="39152"/>
    <lineage>
        <taxon>Archaea</taxon>
        <taxon>Methanobacteriati</taxon>
        <taxon>Methanobacteriota</taxon>
        <taxon>Methanomada group</taxon>
        <taxon>Methanococci</taxon>
        <taxon>Methanococcales</taxon>
        <taxon>Methanococcaceae</taxon>
        <taxon>Methanococcus</taxon>
    </lineage>
</organism>
<evidence type="ECO:0000313" key="2">
    <source>
        <dbReference type="EMBL" id="MBA2852917.1"/>
    </source>
</evidence>
<dbReference type="InterPro" id="IPR007417">
    <property type="entry name" value="DUF473"/>
</dbReference>
<dbReference type="EMBL" id="JACDUM010000001">
    <property type="protein sequence ID" value="MBA2860022.1"/>
    <property type="molecule type" value="Genomic_DNA"/>
</dbReference>
<dbReference type="EMBL" id="JACDUK010000001">
    <property type="protein sequence ID" value="MBA2852917.1"/>
    <property type="molecule type" value="Genomic_DNA"/>
</dbReference>
<evidence type="ECO:0000313" key="4">
    <source>
        <dbReference type="EMBL" id="MBA2863822.1"/>
    </source>
</evidence>
<gene>
    <name evidence="2" type="ORF">HNP89_000854</name>
    <name evidence="3" type="ORF">HNP91_000817</name>
    <name evidence="4" type="ORF">HNP94_000822</name>
    <name evidence="5" type="ORF">HNP96_000193</name>
    <name evidence="1" type="ORF">MMJJ_00780</name>
</gene>
<dbReference type="EMBL" id="CP026606">
    <property type="protein sequence ID" value="AVB75497.1"/>
    <property type="molecule type" value="Genomic_DNA"/>
</dbReference>
<reference evidence="7 8" key="3">
    <citation type="submission" date="2020-07" db="EMBL/GenBank/DDBJ databases">
        <title>Genomic Encyclopedia of Type Strains, Phase IV (KMG-V): Genome sequencing to study the core and pangenomes of soil and plant-associated prokaryotes.</title>
        <authorList>
            <person name="Whitman W."/>
        </authorList>
    </citation>
    <scope>NUCLEOTIDE SEQUENCE [LARGE SCALE GENOMIC DNA]</scope>
    <source>
        <strain evidence="4 8">C13</strain>
        <strain evidence="3 9">C9</strain>
        <strain evidence="5 10">D1</strain>
        <strain evidence="2 7">S1</strain>
    </source>
</reference>
<dbReference type="EMBL" id="JACHED010000001">
    <property type="protein sequence ID" value="MBB6496172.1"/>
    <property type="molecule type" value="Genomic_DNA"/>
</dbReference>
<dbReference type="EMBL" id="JACDUO010000001">
    <property type="protein sequence ID" value="MBA2863822.1"/>
    <property type="molecule type" value="Genomic_DNA"/>
</dbReference>
<dbReference type="RefSeq" id="WP_104837180.1">
    <property type="nucleotide sequence ID" value="NZ_CP026606.1"/>
</dbReference>
<name>A0A2L1C834_METMI</name>
<accession>A0A2L1C834</accession>
<reference evidence="6" key="1">
    <citation type="journal article" date="2018" name="Genome Announc.">
        <title>Complete Genome Sequence of the Methanococcus maripaludis Type Strain JJ (DSM 2067), a Model for Selenoprotein Synthesis in Archaea.</title>
        <authorList>
            <person name="Poehlein A."/>
            <person name="Heym D."/>
            <person name="Quitzke V."/>
            <person name="Fersch J."/>
            <person name="Daniel R."/>
            <person name="Rother M."/>
        </authorList>
    </citation>
    <scope>NUCLEOTIDE SEQUENCE [LARGE SCALE GENOMIC DNA]</scope>
    <source>
        <strain evidence="6">DSM 2067</strain>
    </source>
</reference>
<sequence>MKALALTGVGPYAISEIVKNHVKTLSLKNICNLLALESSNVGDFLFITNVSKEDVISGTEGLIVQVKNISINNQNGYSRSCDEIESIVGKVQVELLGYASCSNVVETGLMDPSVVILKAKSVYEL</sequence>
<evidence type="ECO:0008006" key="11">
    <source>
        <dbReference type="Google" id="ProtNLM"/>
    </source>
</evidence>
<evidence type="ECO:0000313" key="10">
    <source>
        <dbReference type="Proteomes" id="UP000590564"/>
    </source>
</evidence>
<evidence type="ECO:0000313" key="5">
    <source>
        <dbReference type="EMBL" id="MBB6496172.1"/>
    </source>
</evidence>
<protein>
    <recommendedName>
        <fullName evidence="11">DUF473 domain-containing protein</fullName>
    </recommendedName>
</protein>
<proteinExistence type="predicted"/>
<dbReference type="KEGG" id="mmad:MMJJ_00780"/>
<reference evidence="1" key="2">
    <citation type="submission" date="2018-02" db="EMBL/GenBank/DDBJ databases">
        <title>Complete genome sequence of the Methanococcus maripaludis type strain JJ (DSM 2067), a model for selenoprotein synthesis in Archaea.</title>
        <authorList>
            <person name="Poehlein A."/>
            <person name="Heym D."/>
            <person name="Quitzke V."/>
            <person name="Fersch J."/>
            <person name="Daniel R."/>
            <person name="Rother M."/>
        </authorList>
    </citation>
    <scope>NUCLEOTIDE SEQUENCE [LARGE SCALE GENOMIC DNA]</scope>
    <source>
        <strain evidence="1">DSM 2067</strain>
    </source>
</reference>
<dbReference type="AlphaFoldDB" id="A0A2L1C834"/>
<dbReference type="Proteomes" id="UP000567099">
    <property type="component" value="Unassembled WGS sequence"/>
</dbReference>
<evidence type="ECO:0000313" key="1">
    <source>
        <dbReference type="EMBL" id="AVB75497.1"/>
    </source>
</evidence>
<dbReference type="GeneID" id="36101174"/>
<dbReference type="Proteomes" id="UP000239462">
    <property type="component" value="Chromosome"/>
</dbReference>
<dbReference type="Proteomes" id="UP000590564">
    <property type="component" value="Unassembled WGS sequence"/>
</dbReference>
<evidence type="ECO:0000313" key="7">
    <source>
        <dbReference type="Proteomes" id="UP000522365"/>
    </source>
</evidence>